<comment type="caution">
    <text evidence="1">The sequence shown here is derived from an EMBL/GenBank/DDBJ whole genome shotgun (WGS) entry which is preliminary data.</text>
</comment>
<keyword evidence="2" id="KW-1185">Reference proteome</keyword>
<organism evidence="1 2">
    <name type="scientific">Photobacterium rosenbergii</name>
    <dbReference type="NCBI Taxonomy" id="294936"/>
    <lineage>
        <taxon>Bacteria</taxon>
        <taxon>Pseudomonadati</taxon>
        <taxon>Pseudomonadota</taxon>
        <taxon>Gammaproteobacteria</taxon>
        <taxon>Vibrionales</taxon>
        <taxon>Vibrionaceae</taxon>
        <taxon>Photobacterium</taxon>
    </lineage>
</organism>
<dbReference type="SUPFAM" id="SSF75011">
    <property type="entry name" value="3-carboxy-cis,cis-mucoante lactonizing enzyme"/>
    <property type="match status" value="1"/>
</dbReference>
<gene>
    <name evidence="1" type="ORF">R2X38_04485</name>
</gene>
<protein>
    <submittedName>
        <fullName evidence="1">DUF1513 domain-containing protein</fullName>
    </submittedName>
</protein>
<reference evidence="1 2" key="1">
    <citation type="submission" date="2023-10" db="EMBL/GenBank/DDBJ databases">
        <title>Marine bacteria isolated from horseshoe crab.</title>
        <authorList>
            <person name="Cheng T.H."/>
        </authorList>
    </citation>
    <scope>NUCLEOTIDE SEQUENCE [LARGE SCALE GENOMIC DNA]</scope>
    <source>
        <strain evidence="1 2">HSC6</strain>
    </source>
</reference>
<dbReference type="InterPro" id="IPR015943">
    <property type="entry name" value="WD40/YVTN_repeat-like_dom_sf"/>
</dbReference>
<accession>A0ABU3ZDT2</accession>
<dbReference type="Pfam" id="PF07433">
    <property type="entry name" value="DUF1513"/>
    <property type="match status" value="1"/>
</dbReference>
<name>A0ABU3ZDT2_9GAMM</name>
<evidence type="ECO:0000313" key="1">
    <source>
        <dbReference type="EMBL" id="MDV5168259.1"/>
    </source>
</evidence>
<dbReference type="PIRSF" id="PIRSF028101">
    <property type="entry name" value="UCP028101"/>
    <property type="match status" value="1"/>
</dbReference>
<proteinExistence type="predicted"/>
<evidence type="ECO:0000313" key="2">
    <source>
        <dbReference type="Proteomes" id="UP001186452"/>
    </source>
</evidence>
<dbReference type="Gene3D" id="2.130.10.10">
    <property type="entry name" value="YVTN repeat-like/Quinoprotein amine dehydrogenase"/>
    <property type="match status" value="1"/>
</dbReference>
<sequence length="389" mass="41689">MQPMVTDQTRRRLLLGALGSVALRPLATVVAGGSLTTSVLTGCSHAQPSALDNKIDSSQATIIGCSRHSDGRFGVVVADNRGQPLYKLSLPGRGHGVALQPNGNLAAAFSRRPGSYLQVFDYRTGQAWPLYTAPSDRHFYGHGVFSPDGNLLYTTEGVRQTSEGIIGVYEVGSSASAKLKKVAEFRGFGIGPHEVVLADEQTLAVGVGGVHTQGRTPLNLDTMQPALVYIDRATGEIVDKAVLADKQLSIRHLSVTDTGEIACGQQYRGQPEDAAPLVALHRRGDGEVLKPLLAEEEQWLRFNHYIASIASLDGYLLATSPRGNCYGIWHEASRELVELRPLVDASGVGVKDGKWLVGSGAGKVLSISPPQQIASVQSPVMWDNHWNIL</sequence>
<dbReference type="EMBL" id="JAWJZI010000002">
    <property type="protein sequence ID" value="MDV5168259.1"/>
    <property type="molecule type" value="Genomic_DNA"/>
</dbReference>
<dbReference type="Proteomes" id="UP001186452">
    <property type="component" value="Unassembled WGS sequence"/>
</dbReference>
<dbReference type="RefSeq" id="WP_317520948.1">
    <property type="nucleotide sequence ID" value="NZ_JAWJZI010000002.1"/>
</dbReference>
<dbReference type="InterPro" id="IPR008311">
    <property type="entry name" value="UCP028101"/>
</dbReference>